<dbReference type="GO" id="GO:0016020">
    <property type="term" value="C:membrane"/>
    <property type="evidence" value="ECO:0007669"/>
    <property type="project" value="UniProtKB-SubCell"/>
</dbReference>
<dbReference type="OrthoDB" id="2122304at2759"/>
<dbReference type="RefSeq" id="XP_043003379.1">
    <property type="nucleotide sequence ID" value="XM_043159773.1"/>
</dbReference>
<keyword evidence="6" id="KW-1185">Reference proteome</keyword>
<keyword evidence="4" id="KW-0472">Membrane</keyword>
<dbReference type="Pfam" id="PF01124">
    <property type="entry name" value="MAPEG"/>
    <property type="match status" value="1"/>
</dbReference>
<dbReference type="KEGG" id="more:E1B28_002826"/>
<dbReference type="InterPro" id="IPR001129">
    <property type="entry name" value="Membr-assoc_MAPEG"/>
</dbReference>
<keyword evidence="2" id="KW-0812">Transmembrane</keyword>
<dbReference type="Gene3D" id="1.20.120.550">
    <property type="entry name" value="Membrane associated eicosanoid/glutathione metabolism-like domain"/>
    <property type="match status" value="1"/>
</dbReference>
<comment type="caution">
    <text evidence="5">The sequence shown here is derived from an EMBL/GenBank/DDBJ whole genome shotgun (WGS) entry which is preliminary data.</text>
</comment>
<name>A0A9P7RPX6_9AGAR</name>
<dbReference type="PANTHER" id="PTHR35371">
    <property type="entry name" value="INNER MEMBRANE PROTEIN"/>
    <property type="match status" value="1"/>
</dbReference>
<evidence type="ECO:0000256" key="4">
    <source>
        <dbReference type="ARBA" id="ARBA00023136"/>
    </source>
</evidence>
<evidence type="ECO:0000256" key="2">
    <source>
        <dbReference type="ARBA" id="ARBA00022692"/>
    </source>
</evidence>
<dbReference type="AlphaFoldDB" id="A0A9P7RPX6"/>
<gene>
    <name evidence="5" type="ORF">E1B28_002826</name>
</gene>
<keyword evidence="3" id="KW-1133">Transmembrane helix</keyword>
<evidence type="ECO:0000256" key="1">
    <source>
        <dbReference type="ARBA" id="ARBA00004370"/>
    </source>
</evidence>
<dbReference type="PANTHER" id="PTHR35371:SF1">
    <property type="entry name" value="BLR7753 PROTEIN"/>
    <property type="match status" value="1"/>
</dbReference>
<evidence type="ECO:0000256" key="3">
    <source>
        <dbReference type="ARBA" id="ARBA00022989"/>
    </source>
</evidence>
<accession>A0A9P7RPX6</accession>
<protein>
    <submittedName>
        <fullName evidence="5">Uncharacterized protein</fullName>
    </submittedName>
</protein>
<reference evidence="5" key="1">
    <citation type="journal article" date="2021" name="Genome Biol. Evol.">
        <title>The assembled and annotated genome of the fairy-ring fungus Marasmius oreades.</title>
        <authorList>
            <person name="Hiltunen M."/>
            <person name="Ament-Velasquez S.L."/>
            <person name="Johannesson H."/>
        </authorList>
    </citation>
    <scope>NUCLEOTIDE SEQUENCE</scope>
    <source>
        <strain evidence="5">03SP1</strain>
    </source>
</reference>
<comment type="subcellular location">
    <subcellularLocation>
        <location evidence="1">Membrane</location>
    </subcellularLocation>
</comment>
<organism evidence="5 6">
    <name type="scientific">Marasmius oreades</name>
    <name type="common">fairy-ring Marasmius</name>
    <dbReference type="NCBI Taxonomy" id="181124"/>
    <lineage>
        <taxon>Eukaryota</taxon>
        <taxon>Fungi</taxon>
        <taxon>Dikarya</taxon>
        <taxon>Basidiomycota</taxon>
        <taxon>Agaricomycotina</taxon>
        <taxon>Agaricomycetes</taxon>
        <taxon>Agaricomycetidae</taxon>
        <taxon>Agaricales</taxon>
        <taxon>Marasmiineae</taxon>
        <taxon>Marasmiaceae</taxon>
        <taxon>Marasmius</taxon>
    </lineage>
</organism>
<proteinExistence type="predicted"/>
<dbReference type="GeneID" id="66071902"/>
<evidence type="ECO:0000313" key="5">
    <source>
        <dbReference type="EMBL" id="KAG7086908.1"/>
    </source>
</evidence>
<dbReference type="EMBL" id="CM032190">
    <property type="protein sequence ID" value="KAG7086908.1"/>
    <property type="molecule type" value="Genomic_DNA"/>
</dbReference>
<sequence length="160" mass="17577">MTTAQAGVFSTLRPFGLPPTPILSLILTWGINAVATPRQYYGPILGKNNEDPASLLRRAENEKGAVPPEKLVKITRAKAAATNLAENMPLFIVASLVSWLAGVEPEYQNAYHIIWFLSRAAYKWAYLQGNGTLRSIFYNTAAIPTFAMLIHGGNLLAKKY</sequence>
<evidence type="ECO:0000313" key="6">
    <source>
        <dbReference type="Proteomes" id="UP001049176"/>
    </source>
</evidence>
<dbReference type="SUPFAM" id="SSF161084">
    <property type="entry name" value="MAPEG domain-like"/>
    <property type="match status" value="1"/>
</dbReference>
<dbReference type="InterPro" id="IPR023352">
    <property type="entry name" value="MAPEG-like_dom_sf"/>
</dbReference>
<dbReference type="Proteomes" id="UP001049176">
    <property type="component" value="Chromosome 10"/>
</dbReference>